<dbReference type="EMBL" id="SHMC01000011">
    <property type="protein sequence ID" value="TAA20106.1"/>
    <property type="molecule type" value="Genomic_DNA"/>
</dbReference>
<dbReference type="PANTHER" id="PTHR43065">
    <property type="entry name" value="SENSOR HISTIDINE KINASE"/>
    <property type="match status" value="1"/>
</dbReference>
<dbReference type="PROSITE" id="PS50109">
    <property type="entry name" value="HIS_KIN"/>
    <property type="match status" value="1"/>
</dbReference>
<dbReference type="InterPro" id="IPR000014">
    <property type="entry name" value="PAS"/>
</dbReference>
<dbReference type="RefSeq" id="WP_130553001.1">
    <property type="nucleotide sequence ID" value="NZ_SHMC01000011.1"/>
</dbReference>
<comment type="catalytic activity">
    <reaction evidence="1">
        <text>ATP + protein L-histidine = ADP + protein N-phospho-L-histidine.</text>
        <dbReference type="EC" id="2.7.13.3"/>
    </reaction>
</comment>
<dbReference type="Gene3D" id="1.10.287.130">
    <property type="match status" value="1"/>
</dbReference>
<proteinExistence type="predicted"/>
<dbReference type="PANTHER" id="PTHR43065:SF49">
    <property type="entry name" value="HISTIDINE KINASE"/>
    <property type="match status" value="1"/>
</dbReference>
<dbReference type="PROSITE" id="PS50113">
    <property type="entry name" value="PAC"/>
    <property type="match status" value="1"/>
</dbReference>
<evidence type="ECO:0000259" key="5">
    <source>
        <dbReference type="PROSITE" id="PS50112"/>
    </source>
</evidence>
<dbReference type="SUPFAM" id="SSF55785">
    <property type="entry name" value="PYP-like sensor domain (PAS domain)"/>
    <property type="match status" value="1"/>
</dbReference>
<dbReference type="CDD" id="cd00130">
    <property type="entry name" value="PAS"/>
    <property type="match status" value="1"/>
</dbReference>
<gene>
    <name evidence="7" type="ORF">EA660_18905</name>
</gene>
<dbReference type="InterPro" id="IPR000700">
    <property type="entry name" value="PAS-assoc_C"/>
</dbReference>
<evidence type="ECO:0000313" key="7">
    <source>
        <dbReference type="EMBL" id="TAA20106.1"/>
    </source>
</evidence>
<dbReference type="PRINTS" id="PR00344">
    <property type="entry name" value="BCTRLSENSOR"/>
</dbReference>
<evidence type="ECO:0000256" key="1">
    <source>
        <dbReference type="ARBA" id="ARBA00000085"/>
    </source>
</evidence>
<dbReference type="InterPro" id="IPR003594">
    <property type="entry name" value="HATPase_dom"/>
</dbReference>
<dbReference type="SUPFAM" id="SSF55874">
    <property type="entry name" value="ATPase domain of HSP90 chaperone/DNA topoisomerase II/histidine kinase"/>
    <property type="match status" value="1"/>
</dbReference>
<comment type="caution">
    <text evidence="7">The sequence shown here is derived from an EMBL/GenBank/DDBJ whole genome shotgun (WGS) entry which is preliminary data.</text>
</comment>
<dbReference type="InterPro" id="IPR036890">
    <property type="entry name" value="HATPase_C_sf"/>
</dbReference>
<dbReference type="AlphaFoldDB" id="A0A4V2HCI0"/>
<dbReference type="EC" id="2.7.13.3" evidence="2"/>
<dbReference type="Pfam" id="PF02518">
    <property type="entry name" value="HATPase_c"/>
    <property type="match status" value="1"/>
</dbReference>
<sequence length="388" mass="42755">MHVTEQADHDKGNDLLDEAQQFRLLLNGVTDYAIYLLDPDGRVKTWNQGGERIKGYSRDEIVGSHFSRFYTPEDVAAGAPQRSLNIAREQGRFSAEGWRIRKDGSRFFASVVIDPIWAEGELIGYAKVTRDITERFESQRRLEDAQTSLLQAQKLEAVGRLTLGLAHDFNNLLAVVINALDLIAIRVTDDPRATRNVEAALRAAERGALLTRQLLTFGRGQNLVPQRLDVNQSIRNIQDLIRRSCSDNIRLNFDLAADLPEVEVDKPQFEAAVLNAVVNSRDAMPEGGDISITTSLQHVLDATDPHAPAKEMVCVCIADNGPGIPLEIQERVFEPFFTTKGVGKGSGLGLSQIFGFAKQSGGQASLKSTPGQGTSVLICLPMRVEHRD</sequence>
<dbReference type="InterPro" id="IPR004358">
    <property type="entry name" value="Sig_transdc_His_kin-like_C"/>
</dbReference>
<dbReference type="CDD" id="cd00082">
    <property type="entry name" value="HisKA"/>
    <property type="match status" value="1"/>
</dbReference>
<dbReference type="InterPro" id="IPR035965">
    <property type="entry name" value="PAS-like_dom_sf"/>
</dbReference>
<dbReference type="OrthoDB" id="9770473at2"/>
<feature type="domain" description="PAS" evidence="5">
    <location>
        <begin position="18"/>
        <end position="74"/>
    </location>
</feature>
<dbReference type="NCBIfam" id="TIGR00229">
    <property type="entry name" value="sensory_box"/>
    <property type="match status" value="1"/>
</dbReference>
<dbReference type="InterPro" id="IPR036097">
    <property type="entry name" value="HisK_dim/P_sf"/>
</dbReference>
<name>A0A4V2HCI0_9GAMM</name>
<dbReference type="SMART" id="SM00388">
    <property type="entry name" value="HisKA"/>
    <property type="match status" value="1"/>
</dbReference>
<reference evidence="7 8" key="1">
    <citation type="submission" date="2019-02" db="EMBL/GenBank/DDBJ databases">
        <title>WGS of Pseudoxanthomonas species novum from clinical isolates.</title>
        <authorList>
            <person name="Bernier A.-M."/>
            <person name="Bernard K."/>
            <person name="Vachon A."/>
        </authorList>
    </citation>
    <scope>NUCLEOTIDE SEQUENCE [LARGE SCALE GENOMIC DNA]</scope>
    <source>
        <strain evidence="7 8">NML171200</strain>
    </source>
</reference>
<dbReference type="Gene3D" id="3.30.565.10">
    <property type="entry name" value="Histidine kinase-like ATPase, C-terminal domain"/>
    <property type="match status" value="1"/>
</dbReference>
<feature type="domain" description="Histidine kinase" evidence="4">
    <location>
        <begin position="164"/>
        <end position="384"/>
    </location>
</feature>
<evidence type="ECO:0000259" key="6">
    <source>
        <dbReference type="PROSITE" id="PS50113"/>
    </source>
</evidence>
<accession>A0A4V2HCI0</accession>
<dbReference type="PROSITE" id="PS50112">
    <property type="entry name" value="PAS"/>
    <property type="match status" value="1"/>
</dbReference>
<evidence type="ECO:0000256" key="2">
    <source>
        <dbReference type="ARBA" id="ARBA00012438"/>
    </source>
</evidence>
<organism evidence="7 8">
    <name type="scientific">Pseudoxanthomonas winnipegensis</name>
    <dbReference type="NCBI Taxonomy" id="2480810"/>
    <lineage>
        <taxon>Bacteria</taxon>
        <taxon>Pseudomonadati</taxon>
        <taxon>Pseudomonadota</taxon>
        <taxon>Gammaproteobacteria</taxon>
        <taxon>Lysobacterales</taxon>
        <taxon>Lysobacteraceae</taxon>
        <taxon>Pseudoxanthomonas</taxon>
    </lineage>
</organism>
<dbReference type="InterPro" id="IPR003661">
    <property type="entry name" value="HisK_dim/P_dom"/>
</dbReference>
<protein>
    <recommendedName>
        <fullName evidence="2">histidine kinase</fullName>
        <ecNumber evidence="2">2.7.13.3</ecNumber>
    </recommendedName>
</protein>
<dbReference type="Gene3D" id="3.30.450.20">
    <property type="entry name" value="PAS domain"/>
    <property type="match status" value="1"/>
</dbReference>
<dbReference type="Pfam" id="PF13426">
    <property type="entry name" value="PAS_9"/>
    <property type="match status" value="1"/>
</dbReference>
<dbReference type="SMART" id="SM00387">
    <property type="entry name" value="HATPase_c"/>
    <property type="match status" value="1"/>
</dbReference>
<dbReference type="InterPro" id="IPR005467">
    <property type="entry name" value="His_kinase_dom"/>
</dbReference>
<feature type="domain" description="PAC" evidence="6">
    <location>
        <begin position="93"/>
        <end position="144"/>
    </location>
</feature>
<dbReference type="SUPFAM" id="SSF47384">
    <property type="entry name" value="Homodimeric domain of signal transducing histidine kinase"/>
    <property type="match status" value="1"/>
</dbReference>
<keyword evidence="3" id="KW-0597">Phosphoprotein</keyword>
<evidence type="ECO:0000313" key="8">
    <source>
        <dbReference type="Proteomes" id="UP000292627"/>
    </source>
</evidence>
<evidence type="ECO:0000256" key="3">
    <source>
        <dbReference type="ARBA" id="ARBA00022553"/>
    </source>
</evidence>
<dbReference type="SMART" id="SM00091">
    <property type="entry name" value="PAS"/>
    <property type="match status" value="1"/>
</dbReference>
<evidence type="ECO:0000259" key="4">
    <source>
        <dbReference type="PROSITE" id="PS50109"/>
    </source>
</evidence>
<dbReference type="GO" id="GO:0000155">
    <property type="term" value="F:phosphorelay sensor kinase activity"/>
    <property type="evidence" value="ECO:0007669"/>
    <property type="project" value="InterPro"/>
</dbReference>
<dbReference type="Proteomes" id="UP000292627">
    <property type="component" value="Unassembled WGS sequence"/>
</dbReference>